<evidence type="ECO:0000259" key="1">
    <source>
        <dbReference type="Pfam" id="PF25797"/>
    </source>
</evidence>
<dbReference type="InParanoid" id="K4C4C1"/>
<name>K4C4C1_SOLLC</name>
<sequence length="122" mass="13576">MRSQWDILSYSGLMQNIVLTTKGQNLESSVSPLYANMNTLMQGGTVLPNGISIVPDTFQDYSAFYNNGGNNYEFYSGSLVTMRFQMLVNNLLITDLPEKSIIDATDITSPTIHKIKIALKCK</sequence>
<accession>K4C4C1</accession>
<dbReference type="Gramene" id="Solyc06g017940.1.1">
    <property type="protein sequence ID" value="Solyc06g017940.1.1"/>
    <property type="gene ID" value="Solyc06g017940.1"/>
</dbReference>
<organism evidence="2">
    <name type="scientific">Solanum lycopersicum</name>
    <name type="common">Tomato</name>
    <name type="synonym">Lycopersicon esculentum</name>
    <dbReference type="NCBI Taxonomy" id="4081"/>
    <lineage>
        <taxon>Eukaryota</taxon>
        <taxon>Viridiplantae</taxon>
        <taxon>Streptophyta</taxon>
        <taxon>Embryophyta</taxon>
        <taxon>Tracheophyta</taxon>
        <taxon>Spermatophyta</taxon>
        <taxon>Magnoliopsida</taxon>
        <taxon>eudicotyledons</taxon>
        <taxon>Gunneridae</taxon>
        <taxon>Pentapetalae</taxon>
        <taxon>asterids</taxon>
        <taxon>lamiids</taxon>
        <taxon>Solanales</taxon>
        <taxon>Solanaceae</taxon>
        <taxon>Solanoideae</taxon>
        <taxon>Solaneae</taxon>
        <taxon>Solanum</taxon>
        <taxon>Solanum subgen. Lycopersicon</taxon>
    </lineage>
</organism>
<dbReference type="EnsemblPlants" id="Solyc06g017940.1.1">
    <property type="protein sequence ID" value="Solyc06g017940.1.1"/>
    <property type="gene ID" value="Solyc06g017940.1"/>
</dbReference>
<keyword evidence="3" id="KW-1185">Reference proteome</keyword>
<dbReference type="Pfam" id="PF25797">
    <property type="entry name" value="PDF2_C"/>
    <property type="match status" value="1"/>
</dbReference>
<dbReference type="PaxDb" id="4081-Solyc06g017940.1.1"/>
<dbReference type="AlphaFoldDB" id="K4C4C1"/>
<feature type="domain" description="HD-Zip IV C-terminal" evidence="1">
    <location>
        <begin position="45"/>
        <end position="121"/>
    </location>
</feature>
<dbReference type="HOGENOM" id="CLU_2030779_0_0_1"/>
<evidence type="ECO:0000313" key="2">
    <source>
        <dbReference type="EnsemblPlants" id="Solyc06g017940.1.1"/>
    </source>
</evidence>
<reference evidence="2" key="2">
    <citation type="submission" date="2015-06" db="UniProtKB">
        <authorList>
            <consortium name="EnsemblPlants"/>
        </authorList>
    </citation>
    <scope>IDENTIFICATION</scope>
    <source>
        <strain evidence="2">cv. Heinz 1706</strain>
    </source>
</reference>
<dbReference type="InterPro" id="IPR057993">
    <property type="entry name" value="HD-Zip_IV_C"/>
</dbReference>
<dbReference type="STRING" id="4081.K4C4C1"/>
<dbReference type="PhylomeDB" id="K4C4C1"/>
<reference evidence="2" key="1">
    <citation type="journal article" date="2012" name="Nature">
        <title>The tomato genome sequence provides insights into fleshy fruit evolution.</title>
        <authorList>
            <consortium name="Tomato Genome Consortium"/>
        </authorList>
    </citation>
    <scope>NUCLEOTIDE SEQUENCE [LARGE SCALE GENOMIC DNA]</scope>
    <source>
        <strain evidence="2">cv. Heinz 1706</strain>
    </source>
</reference>
<evidence type="ECO:0000313" key="3">
    <source>
        <dbReference type="Proteomes" id="UP000004994"/>
    </source>
</evidence>
<dbReference type="Proteomes" id="UP000004994">
    <property type="component" value="Chromosome 6"/>
</dbReference>
<protein>
    <recommendedName>
        <fullName evidence="1">HD-Zip IV C-terminal domain-containing protein</fullName>
    </recommendedName>
</protein>
<proteinExistence type="predicted"/>